<evidence type="ECO:0000259" key="3">
    <source>
        <dbReference type="Pfam" id="PF00857"/>
    </source>
</evidence>
<dbReference type="PANTHER" id="PTHR43540">
    <property type="entry name" value="PEROXYUREIDOACRYLATE/UREIDOACRYLATE AMIDOHYDROLASE-RELATED"/>
    <property type="match status" value="1"/>
</dbReference>
<dbReference type="InterPro" id="IPR000868">
    <property type="entry name" value="Isochorismatase-like_dom"/>
</dbReference>
<evidence type="ECO:0000313" key="5">
    <source>
        <dbReference type="Proteomes" id="UP000264294"/>
    </source>
</evidence>
<keyword evidence="5" id="KW-1185">Reference proteome</keyword>
<gene>
    <name evidence="4" type="ORF">D0U04_17245</name>
</gene>
<evidence type="ECO:0000313" key="4">
    <source>
        <dbReference type="EMBL" id="RFT65784.1"/>
    </source>
</evidence>
<dbReference type="InterPro" id="IPR050272">
    <property type="entry name" value="Isochorismatase-like_hydrls"/>
</dbReference>
<dbReference type="Proteomes" id="UP000264294">
    <property type="component" value="Unassembled WGS sequence"/>
</dbReference>
<comment type="similarity">
    <text evidence="1">Belongs to the isochorismatase family.</text>
</comment>
<dbReference type="PANTHER" id="PTHR43540:SF1">
    <property type="entry name" value="ISOCHORISMATASE HYDROLASE"/>
    <property type="match status" value="1"/>
</dbReference>
<sequence>MKSEEDKYMKTALLLVDIQNDYFPNGKMELRNPVIASECASQLLQHFREKNKPIFHIQHVATKDNATFFLPNTEGVHIHENVRPLKAETVILKHYPNSFRETSLLEQLQRLEIEHVVICGMMTHMCIDATVRAAFDFGLHCTVIHDACTTKDLSFKNATIPAVYIHNAILASLNGVYANIMSMEEFLKTNIHI</sequence>
<dbReference type="InterPro" id="IPR036380">
    <property type="entry name" value="Isochorismatase-like_sf"/>
</dbReference>
<reference evidence="4 5" key="1">
    <citation type="submission" date="2018-08" db="EMBL/GenBank/DDBJ databases">
        <title>Bacillus clarus sp. nov. strain PS00077A.</title>
        <authorList>
            <person name="Mendez Acevedo M."/>
            <person name="Carroll L."/>
            <person name="Mukherjee M."/>
            <person name="Wiedmann M."/>
            <person name="Kovac J."/>
        </authorList>
    </citation>
    <scope>NUCLEOTIDE SEQUENCE [LARGE SCALE GENOMIC DNA]</scope>
    <source>
        <strain evidence="4 5">PS00077A</strain>
    </source>
</reference>
<proteinExistence type="inferred from homology"/>
<evidence type="ECO:0000256" key="2">
    <source>
        <dbReference type="ARBA" id="ARBA00022801"/>
    </source>
</evidence>
<feature type="domain" description="Isochorismatase-like" evidence="3">
    <location>
        <begin position="11"/>
        <end position="160"/>
    </location>
</feature>
<protein>
    <submittedName>
        <fullName evidence="4">Cysteine hydrolase</fullName>
    </submittedName>
</protein>
<evidence type="ECO:0000256" key="1">
    <source>
        <dbReference type="ARBA" id="ARBA00006336"/>
    </source>
</evidence>
<comment type="caution">
    <text evidence="4">The sequence shown here is derived from an EMBL/GenBank/DDBJ whole genome shotgun (WGS) entry which is preliminary data.</text>
</comment>
<dbReference type="Pfam" id="PF00857">
    <property type="entry name" value="Isochorismatase"/>
    <property type="match status" value="1"/>
</dbReference>
<keyword evidence="2 4" id="KW-0378">Hydrolase</keyword>
<organism evidence="4 5">
    <name type="scientific">Bacillus clarus</name>
    <dbReference type="NCBI Taxonomy" id="2338372"/>
    <lineage>
        <taxon>Bacteria</taxon>
        <taxon>Bacillati</taxon>
        <taxon>Bacillota</taxon>
        <taxon>Bacilli</taxon>
        <taxon>Bacillales</taxon>
        <taxon>Bacillaceae</taxon>
        <taxon>Bacillus</taxon>
        <taxon>Bacillus cereus group</taxon>
    </lineage>
</organism>
<dbReference type="GO" id="GO:0016787">
    <property type="term" value="F:hydrolase activity"/>
    <property type="evidence" value="ECO:0007669"/>
    <property type="project" value="UniProtKB-KW"/>
</dbReference>
<dbReference type="EMBL" id="QVOD01000021">
    <property type="protein sequence ID" value="RFT65784.1"/>
    <property type="molecule type" value="Genomic_DNA"/>
</dbReference>
<dbReference type="CDD" id="cd01014">
    <property type="entry name" value="nicotinamidase_related"/>
    <property type="match status" value="1"/>
</dbReference>
<dbReference type="SUPFAM" id="SSF52499">
    <property type="entry name" value="Isochorismatase-like hydrolases"/>
    <property type="match status" value="1"/>
</dbReference>
<name>A0ABX9KSY6_9BACI</name>
<dbReference type="Gene3D" id="3.40.50.850">
    <property type="entry name" value="Isochorismatase-like"/>
    <property type="match status" value="1"/>
</dbReference>
<accession>A0ABX9KSY6</accession>